<dbReference type="GeneID" id="63973533"/>
<dbReference type="HOGENOM" id="CLU_1945010_0_0_9"/>
<organism evidence="2 3">
    <name type="scientific">Flavonifractor plautii 1_3_50AFAA</name>
    <dbReference type="NCBI Taxonomy" id="742738"/>
    <lineage>
        <taxon>Bacteria</taxon>
        <taxon>Bacillati</taxon>
        <taxon>Bacillota</taxon>
        <taxon>Clostridia</taxon>
        <taxon>Eubacteriales</taxon>
        <taxon>Oscillospiraceae</taxon>
        <taxon>Flavonifractor</taxon>
    </lineage>
</organism>
<dbReference type="EMBL" id="ADLO01000054">
    <property type="protein sequence ID" value="KGF55773.1"/>
    <property type="molecule type" value="Genomic_DNA"/>
</dbReference>
<dbReference type="eggNOG" id="ENOG5033AF6">
    <property type="taxonomic scope" value="Bacteria"/>
</dbReference>
<protein>
    <recommendedName>
        <fullName evidence="4">Spore cortex-lytic protein</fullName>
    </recommendedName>
</protein>
<comment type="caution">
    <text evidence="2">The sequence shown here is derived from an EMBL/GenBank/DDBJ whole genome shotgun (WGS) entry which is preliminary data.</text>
</comment>
<feature type="region of interest" description="Disordered" evidence="1">
    <location>
        <begin position="110"/>
        <end position="129"/>
    </location>
</feature>
<dbReference type="Proteomes" id="UP000029585">
    <property type="component" value="Unassembled WGS sequence"/>
</dbReference>
<keyword evidence="3" id="KW-1185">Reference proteome</keyword>
<name>A0A096B8P2_FLAPL</name>
<dbReference type="PATRIC" id="fig|742738.3.peg.1655"/>
<dbReference type="RefSeq" id="WP_007495507.1">
    <property type="nucleotide sequence ID" value="NZ_KN174162.1"/>
</dbReference>
<accession>A0A096B8P2</accession>
<reference evidence="2 3" key="1">
    <citation type="submission" date="2011-08" db="EMBL/GenBank/DDBJ databases">
        <title>The Genome Sequence of Clostridium orbiscindens 1_3_50AFAA.</title>
        <authorList>
            <consortium name="The Broad Institute Genome Sequencing Platform"/>
            <person name="Earl A."/>
            <person name="Ward D."/>
            <person name="Feldgarden M."/>
            <person name="Gevers D."/>
            <person name="Daigneault M."/>
            <person name="Strauss J."/>
            <person name="Allen-Vercoe E."/>
            <person name="Young S.K."/>
            <person name="Zeng Q."/>
            <person name="Gargeya S."/>
            <person name="Fitzgerald M."/>
            <person name="Haas B."/>
            <person name="Abouelleil A."/>
            <person name="Alvarado L."/>
            <person name="Arachchi H.M."/>
            <person name="Berlin A."/>
            <person name="Brown A."/>
            <person name="Chapman S.B."/>
            <person name="Chen Z."/>
            <person name="Dunbar C."/>
            <person name="Freedman E."/>
            <person name="Gearin G."/>
            <person name="Gellesch M."/>
            <person name="Goldberg J."/>
            <person name="Griggs A."/>
            <person name="Gujja S."/>
            <person name="Heiman D."/>
            <person name="Howarth C."/>
            <person name="Larson L."/>
            <person name="Lui A."/>
            <person name="MacDonald P.J.P."/>
            <person name="Montmayeur A."/>
            <person name="Murphy C."/>
            <person name="Neiman D."/>
            <person name="Pearson M."/>
            <person name="Priest M."/>
            <person name="Roberts A."/>
            <person name="Saif S."/>
            <person name="Shea T."/>
            <person name="Shenoy N."/>
            <person name="Sisk P."/>
            <person name="Stolte C."/>
            <person name="Sykes S."/>
            <person name="Wortman J."/>
            <person name="Nusbaum C."/>
            <person name="Birren B."/>
        </authorList>
    </citation>
    <scope>NUCLEOTIDE SEQUENCE [LARGE SCALE GENOMIC DNA]</scope>
    <source>
        <strain evidence="2 3">1_3_50AFAA</strain>
    </source>
</reference>
<evidence type="ECO:0000313" key="3">
    <source>
        <dbReference type="Proteomes" id="UP000029585"/>
    </source>
</evidence>
<evidence type="ECO:0000313" key="2">
    <source>
        <dbReference type="EMBL" id="KGF55773.1"/>
    </source>
</evidence>
<proteinExistence type="predicted"/>
<sequence length="129" mass="13809">MASIGTIVTRVYTSRAQLPVPGATVAVTQRAGGGRHTLLALRVTDENGRTAPIRVATPEPSASESPGTESPFAVCDIWVEVPGYEMLLVENVQVFPNTETLQELELIPLPEQTSSSTRGEIVDIPPQDL</sequence>
<evidence type="ECO:0000256" key="1">
    <source>
        <dbReference type="SAM" id="MobiDB-lite"/>
    </source>
</evidence>
<dbReference type="AlphaFoldDB" id="A0A096B8P2"/>
<evidence type="ECO:0008006" key="4">
    <source>
        <dbReference type="Google" id="ProtNLM"/>
    </source>
</evidence>
<gene>
    <name evidence="2" type="ORF">HMPREF9460_01607</name>
</gene>